<evidence type="ECO:0000259" key="5">
    <source>
        <dbReference type="PROSITE" id="PS50966"/>
    </source>
</evidence>
<dbReference type="Pfam" id="PF03101">
    <property type="entry name" value="FAR1"/>
    <property type="match status" value="1"/>
</dbReference>
<dbReference type="GO" id="GO:0008270">
    <property type="term" value="F:zinc ion binding"/>
    <property type="evidence" value="ECO:0007669"/>
    <property type="project" value="UniProtKB-KW"/>
</dbReference>
<dbReference type="SMART" id="SM00575">
    <property type="entry name" value="ZnF_PMZ"/>
    <property type="match status" value="1"/>
</dbReference>
<keyword evidence="7" id="KW-1185">Reference proteome</keyword>
<dbReference type="InterPro" id="IPR018289">
    <property type="entry name" value="MULE_transposase_dom"/>
</dbReference>
<dbReference type="PROSITE" id="PS50966">
    <property type="entry name" value="ZF_SWIM"/>
    <property type="match status" value="1"/>
</dbReference>
<dbReference type="PANTHER" id="PTHR47718:SF7">
    <property type="entry name" value="PROTEIN FAR1-RELATED SEQUENCE"/>
    <property type="match status" value="1"/>
</dbReference>
<evidence type="ECO:0000256" key="4">
    <source>
        <dbReference type="PROSITE-ProRule" id="PRU00325"/>
    </source>
</evidence>
<dbReference type="InterPro" id="IPR036875">
    <property type="entry name" value="Znf_CCHC_sf"/>
</dbReference>
<dbReference type="Pfam" id="PF10551">
    <property type="entry name" value="MULE"/>
    <property type="match status" value="1"/>
</dbReference>
<evidence type="ECO:0000256" key="2">
    <source>
        <dbReference type="ARBA" id="ARBA00022771"/>
    </source>
</evidence>
<dbReference type="SUPFAM" id="SSF57756">
    <property type="entry name" value="Retrovirus zinc finger-like domains"/>
    <property type="match status" value="1"/>
</dbReference>
<accession>A0A9R1VUF9</accession>
<protein>
    <recommendedName>
        <fullName evidence="5">SWIM-type domain-containing protein</fullName>
    </recommendedName>
</protein>
<dbReference type="EMBL" id="NBSK02000004">
    <property type="protein sequence ID" value="KAJ0211488.1"/>
    <property type="molecule type" value="Genomic_DNA"/>
</dbReference>
<dbReference type="InterPro" id="IPR006564">
    <property type="entry name" value="Znf_PMZ"/>
</dbReference>
<dbReference type="InterPro" id="IPR004330">
    <property type="entry name" value="FAR1_DNA_bnd_dom"/>
</dbReference>
<organism evidence="6 7">
    <name type="scientific">Lactuca sativa</name>
    <name type="common">Garden lettuce</name>
    <dbReference type="NCBI Taxonomy" id="4236"/>
    <lineage>
        <taxon>Eukaryota</taxon>
        <taxon>Viridiplantae</taxon>
        <taxon>Streptophyta</taxon>
        <taxon>Embryophyta</taxon>
        <taxon>Tracheophyta</taxon>
        <taxon>Spermatophyta</taxon>
        <taxon>Magnoliopsida</taxon>
        <taxon>eudicotyledons</taxon>
        <taxon>Gunneridae</taxon>
        <taxon>Pentapetalae</taxon>
        <taxon>asterids</taxon>
        <taxon>campanulids</taxon>
        <taxon>Asterales</taxon>
        <taxon>Asteraceae</taxon>
        <taxon>Cichorioideae</taxon>
        <taxon>Cichorieae</taxon>
        <taxon>Lactucinae</taxon>
        <taxon>Lactuca</taxon>
    </lineage>
</organism>
<comment type="caution">
    <text evidence="6">The sequence shown here is derived from an EMBL/GenBank/DDBJ whole genome shotgun (WGS) entry which is preliminary data.</text>
</comment>
<evidence type="ECO:0000313" key="6">
    <source>
        <dbReference type="EMBL" id="KAJ0211488.1"/>
    </source>
</evidence>
<dbReference type="InterPro" id="IPR007527">
    <property type="entry name" value="Znf_SWIM"/>
</dbReference>
<gene>
    <name evidence="6" type="ORF">LSAT_V11C400176030</name>
</gene>
<reference evidence="6 7" key="1">
    <citation type="journal article" date="2017" name="Nat. Commun.">
        <title>Genome assembly with in vitro proximity ligation data and whole-genome triplication in lettuce.</title>
        <authorList>
            <person name="Reyes-Chin-Wo S."/>
            <person name="Wang Z."/>
            <person name="Yang X."/>
            <person name="Kozik A."/>
            <person name="Arikit S."/>
            <person name="Song C."/>
            <person name="Xia L."/>
            <person name="Froenicke L."/>
            <person name="Lavelle D.O."/>
            <person name="Truco M.J."/>
            <person name="Xia R."/>
            <person name="Zhu S."/>
            <person name="Xu C."/>
            <person name="Xu H."/>
            <person name="Xu X."/>
            <person name="Cox K."/>
            <person name="Korf I."/>
            <person name="Meyers B.C."/>
            <person name="Michelmore R.W."/>
        </authorList>
    </citation>
    <scope>NUCLEOTIDE SEQUENCE [LARGE SCALE GENOMIC DNA]</scope>
    <source>
        <strain evidence="7">cv. Salinas</strain>
        <tissue evidence="6">Seedlings</tissue>
    </source>
</reference>
<dbReference type="PANTHER" id="PTHR47718">
    <property type="entry name" value="OS01G0519700 PROTEIN"/>
    <property type="match status" value="1"/>
</dbReference>
<proteinExistence type="predicted"/>
<dbReference type="Proteomes" id="UP000235145">
    <property type="component" value="Unassembled WGS sequence"/>
</dbReference>
<keyword evidence="1" id="KW-0479">Metal-binding</keyword>
<keyword evidence="3" id="KW-0862">Zinc</keyword>
<feature type="domain" description="SWIM-type" evidence="5">
    <location>
        <begin position="580"/>
        <end position="611"/>
    </location>
</feature>
<dbReference type="GO" id="GO:0003676">
    <property type="term" value="F:nucleic acid binding"/>
    <property type="evidence" value="ECO:0007669"/>
    <property type="project" value="InterPro"/>
</dbReference>
<sequence>MVSFRIPVTTKIMNLEDPVVNQSFTTHTIEDIDANSSLEPTFEFKKINDDSVNLACDEDEAKDLSIMGKVFNTPKDAYTFYNQYAFLHGFGIRVHWSFKNKTTNEPYRKTYVCNKQGFKSLKGNTLCGGTKKRRRDLRTGCQAMLRISKGKDGEWFVDVFNDKHNHELSITPTKVMKHRSHGKIHRSMACKSLMVELGQSGLRPCQIKKAVNVMKTPYNVDVTSKQCADVLFEQRKQYKGKEFYGLIKHFQDKALVDSNQYFAVDLFDDGSPRNVFWADGRSRDAYTKFGDVVVFDVTYMTNKFKMPFAPFIGVNHHGQSILFGGALLENEKEETFCWLFEHFLKCMFSKYPVALITDQDKAMGNAIKQVFPNTRHRFCAWHIKKHELEHLRPLVARYNDFRESYKQWVKSDTIEQFERNWDIIRDKYNIETNSWIAEMYNQRTHWAKAFLKDVFFAGMTTSGRSESIHSFFDGFVNSKTMLNEFVLQYDKAVDSRRVAEEDEDFKTMNSSPVLSSVHPIEAKAGQFYTRKMFEVFKKEWIEANCNLTHETLSKTPEEIKYRVGQLNIEKRHWRIVSFHFVDHVNVTCSCAKYETYGILCKHSLYVMKKRHVETLPNHYILPRWTLSVRYKVGNSSIRLDEMNSKNGVSALTLWCVRSNCDKAIEQASDSPTEIEKFNSFVIKFLEDQRIRKNSKEFETVSLDPYRGISQIDMTPQLSVRDPVAPKNTKGRPKNATRIKSSLENMKKKRTCSYCQILGHYATGCPKRKVDESVAEKQ</sequence>
<name>A0A9R1VUF9_LACSA</name>
<keyword evidence="2 4" id="KW-0863">Zinc-finger</keyword>
<evidence type="ECO:0000313" key="7">
    <source>
        <dbReference type="Proteomes" id="UP000235145"/>
    </source>
</evidence>
<dbReference type="AlphaFoldDB" id="A0A9R1VUF9"/>
<evidence type="ECO:0000256" key="3">
    <source>
        <dbReference type="ARBA" id="ARBA00022833"/>
    </source>
</evidence>
<evidence type="ECO:0000256" key="1">
    <source>
        <dbReference type="ARBA" id="ARBA00022723"/>
    </source>
</evidence>